<keyword evidence="3" id="KW-1185">Reference proteome</keyword>
<dbReference type="RefSeq" id="WP_015819348.1">
    <property type="nucleotide sequence ID" value="NC_012997.1"/>
</dbReference>
<dbReference type="HOGENOM" id="CLU_599810_0_0_6"/>
<dbReference type="EMBL" id="CP001614">
    <property type="protein sequence ID" value="ACR13235.1"/>
    <property type="molecule type" value="Genomic_DNA"/>
</dbReference>
<protein>
    <submittedName>
        <fullName evidence="2">Tat pathway signal sequence domain protein</fullName>
    </submittedName>
</protein>
<proteinExistence type="predicted"/>
<gene>
    <name evidence="2" type="ordered locus">TERTU_1999</name>
</gene>
<name>C5BIM7_TERTT</name>
<feature type="signal peptide" evidence="1">
    <location>
        <begin position="1"/>
        <end position="28"/>
    </location>
</feature>
<evidence type="ECO:0000256" key="1">
    <source>
        <dbReference type="SAM" id="SignalP"/>
    </source>
</evidence>
<feature type="chain" id="PRO_5002946337" evidence="1">
    <location>
        <begin position="29"/>
        <end position="456"/>
    </location>
</feature>
<evidence type="ECO:0000313" key="2">
    <source>
        <dbReference type="EMBL" id="ACR13235.1"/>
    </source>
</evidence>
<dbReference type="AlphaFoldDB" id="C5BIM7"/>
<dbReference type="Proteomes" id="UP000009080">
    <property type="component" value="Chromosome"/>
</dbReference>
<keyword evidence="1" id="KW-0732">Signal</keyword>
<organism evidence="2 3">
    <name type="scientific">Teredinibacter turnerae (strain ATCC 39867 / T7901)</name>
    <dbReference type="NCBI Taxonomy" id="377629"/>
    <lineage>
        <taxon>Bacteria</taxon>
        <taxon>Pseudomonadati</taxon>
        <taxon>Pseudomonadota</taxon>
        <taxon>Gammaproteobacteria</taxon>
        <taxon>Cellvibrionales</taxon>
        <taxon>Cellvibrionaceae</taxon>
        <taxon>Teredinibacter</taxon>
    </lineage>
</organism>
<dbReference type="eggNOG" id="ENOG503379A">
    <property type="taxonomic scope" value="Bacteria"/>
</dbReference>
<dbReference type="KEGG" id="ttu:TERTU_1999"/>
<reference evidence="2 3" key="1">
    <citation type="journal article" date="2009" name="PLoS ONE">
        <title>The complete genome of Teredinibacter turnerae T7901: an intracellular endosymbiont of marine wood-boring bivalves (shipworms).</title>
        <authorList>
            <person name="Yang J.C."/>
            <person name="Madupu R."/>
            <person name="Durkin A.S."/>
            <person name="Ekborg N.A."/>
            <person name="Pedamallu C.S."/>
            <person name="Hostetler J.B."/>
            <person name="Radune D."/>
            <person name="Toms B.S."/>
            <person name="Henrissat B."/>
            <person name="Coutinho P.M."/>
            <person name="Schwarz S."/>
            <person name="Field L."/>
            <person name="Trindade-Silva A.E."/>
            <person name="Soares C.A.G."/>
            <person name="Elshahawi S."/>
            <person name="Hanora A."/>
            <person name="Schmidt E.W."/>
            <person name="Haygood M.G."/>
            <person name="Posfai J."/>
            <person name="Benner J."/>
            <person name="Madinger C."/>
            <person name="Nove J."/>
            <person name="Anton B."/>
            <person name="Chaudhary K."/>
            <person name="Foster J."/>
            <person name="Holman A."/>
            <person name="Kumar S."/>
            <person name="Lessard P.A."/>
            <person name="Luyten Y.A."/>
            <person name="Slatko B."/>
            <person name="Wood N."/>
            <person name="Wu B."/>
            <person name="Teplitski M."/>
            <person name="Mougous J.D."/>
            <person name="Ward N."/>
            <person name="Eisen J.A."/>
            <person name="Badger J.H."/>
            <person name="Distel D.L."/>
        </authorList>
    </citation>
    <scope>NUCLEOTIDE SEQUENCE [LARGE SCALE GENOMIC DNA]</scope>
    <source>
        <strain evidence="3">ATCC 39867 / T7901</strain>
    </source>
</reference>
<accession>C5BIM7</accession>
<evidence type="ECO:0000313" key="3">
    <source>
        <dbReference type="Proteomes" id="UP000009080"/>
    </source>
</evidence>
<dbReference type="STRING" id="377629.TERTU_1999"/>
<sequence>MKTIRPNRRALLAGCAFAGVALAPLAVAQDDAELNDLELGDDAELYLGESLSLGEEFTLDPDGDQVSSAAPQSKQLLGGNRKFIYQHDLAYIFTDPEEVGSNRSSLRFQWNRFIGNHLYLNVDVKPIVYLPGDDALEVDQDVDGELKTKELYASFTQGTTSVTFGRKIVVWGEAEASPVTDIISPQNIQDLVFTSLDESRLSQTMLVVDQYVGKHQWSLIANPDIKFDEQPAVATNDLPAEEDDKDVELGLRWKAAIGRADLSLMYADVLDNGAVTRYNARTGEEETNYYAAYSMFGAAANINLGNISLKIEAAFNNKRAQGIDGTAASLAEYDLGYAESDEVLFAVNSTYQENGLREWNYGVLHTEYLDYTEHFELKERRLDEFYFGVSNRFYHELVEVYLEYQYEIALESSIAHVMASYRATDNLTLQVDVFNLDNISGQFDQGSTIARIIYNF</sequence>
<dbReference type="OrthoDB" id="9769143at2"/>